<accession>A0ABR1M025</accession>
<dbReference type="GO" id="GO:0016787">
    <property type="term" value="F:hydrolase activity"/>
    <property type="evidence" value="ECO:0007669"/>
    <property type="project" value="UniProtKB-KW"/>
</dbReference>
<keyword evidence="1" id="KW-1133">Transmembrane helix</keyword>
<dbReference type="EMBL" id="JBBPEH010000003">
    <property type="protein sequence ID" value="KAK7540817.1"/>
    <property type="molecule type" value="Genomic_DNA"/>
</dbReference>
<name>A0ABR1M025_9PEZI</name>
<feature type="domain" description="AB hydrolase-1" evidence="2">
    <location>
        <begin position="143"/>
        <end position="253"/>
    </location>
</feature>
<dbReference type="RefSeq" id="XP_066657748.1">
    <property type="nucleotide sequence ID" value="XM_066794835.1"/>
</dbReference>
<keyword evidence="4" id="KW-1185">Reference proteome</keyword>
<reference evidence="3 4" key="1">
    <citation type="submission" date="2024-04" db="EMBL/GenBank/DDBJ databases">
        <title>Phyllosticta paracitricarpa is synonymous to the EU quarantine fungus P. citricarpa based on phylogenomic analyses.</title>
        <authorList>
            <consortium name="Lawrence Berkeley National Laboratory"/>
            <person name="Van ingen-buijs V.A."/>
            <person name="Van westerhoven A.C."/>
            <person name="Haridas S."/>
            <person name="Skiadas P."/>
            <person name="Martin F."/>
            <person name="Groenewald J.Z."/>
            <person name="Crous P.W."/>
            <person name="Seidl M.F."/>
        </authorList>
    </citation>
    <scope>NUCLEOTIDE SEQUENCE [LARGE SCALE GENOMIC DNA]</scope>
    <source>
        <strain evidence="3 4">CPC 17464</strain>
    </source>
</reference>
<organism evidence="3 4">
    <name type="scientific">Phyllosticta citribraziliensis</name>
    <dbReference type="NCBI Taxonomy" id="989973"/>
    <lineage>
        <taxon>Eukaryota</taxon>
        <taxon>Fungi</taxon>
        <taxon>Dikarya</taxon>
        <taxon>Ascomycota</taxon>
        <taxon>Pezizomycotina</taxon>
        <taxon>Dothideomycetes</taxon>
        <taxon>Dothideomycetes incertae sedis</taxon>
        <taxon>Botryosphaeriales</taxon>
        <taxon>Phyllostictaceae</taxon>
        <taxon>Phyllosticta</taxon>
    </lineage>
</organism>
<dbReference type="Proteomes" id="UP001360953">
    <property type="component" value="Unassembled WGS sequence"/>
</dbReference>
<comment type="caution">
    <text evidence="3">The sequence shown here is derived from an EMBL/GenBank/DDBJ whole genome shotgun (WGS) entry which is preliminary data.</text>
</comment>
<dbReference type="PANTHER" id="PTHR12277:SF81">
    <property type="entry name" value="PROTEIN ABHD13"/>
    <property type="match status" value="1"/>
</dbReference>
<dbReference type="PANTHER" id="PTHR12277">
    <property type="entry name" value="ALPHA/BETA HYDROLASE DOMAIN-CONTAINING PROTEIN"/>
    <property type="match status" value="1"/>
</dbReference>
<dbReference type="InterPro" id="IPR029058">
    <property type="entry name" value="AB_hydrolase_fold"/>
</dbReference>
<dbReference type="Gene3D" id="3.40.50.1820">
    <property type="entry name" value="alpha/beta hydrolase"/>
    <property type="match status" value="1"/>
</dbReference>
<feature type="transmembrane region" description="Helical" evidence="1">
    <location>
        <begin position="34"/>
        <end position="56"/>
    </location>
</feature>
<evidence type="ECO:0000313" key="3">
    <source>
        <dbReference type="EMBL" id="KAK7540817.1"/>
    </source>
</evidence>
<gene>
    <name evidence="3" type="ORF">J3D65DRAFT_257058</name>
</gene>
<keyword evidence="3" id="KW-0378">Hydrolase</keyword>
<dbReference type="SUPFAM" id="SSF53474">
    <property type="entry name" value="alpha/beta-Hydrolases"/>
    <property type="match status" value="1"/>
</dbReference>
<evidence type="ECO:0000259" key="2">
    <source>
        <dbReference type="Pfam" id="PF00561"/>
    </source>
</evidence>
<dbReference type="InterPro" id="IPR000073">
    <property type="entry name" value="AB_hydrolase_1"/>
</dbReference>
<evidence type="ECO:0000313" key="4">
    <source>
        <dbReference type="Proteomes" id="UP001360953"/>
    </source>
</evidence>
<protein>
    <submittedName>
        <fullName evidence="3">Alpha/Beta hydrolase protein</fullName>
    </submittedName>
</protein>
<dbReference type="GeneID" id="92027741"/>
<evidence type="ECO:0000256" key="1">
    <source>
        <dbReference type="SAM" id="Phobius"/>
    </source>
</evidence>
<proteinExistence type="predicted"/>
<dbReference type="Pfam" id="PF00561">
    <property type="entry name" value="Abhydrolase_1"/>
    <property type="match status" value="1"/>
</dbReference>
<sequence length="419" mass="46080">MMAEALLISAAALCRTSNQTTLSTTTTIMGLLKLATLSIILPATSYFCILGLLIAFPSLQTHAFYLHRVSLTWFKDLNVPEAFGFLPNQVKSFSIQTSDGEKLHAWHVLPLGVYSRNQEHLLAAPSGSDLALKLLRDDPESRLVIYFHGTAGCLASGWRPDSYRGISSASPDKIHVLTADYRGYGQSTGMPSEDGLLLDGIAMVDWAIHQAGIPASRIVIFGQSLGTAVAISLIRHYASEIPAVSFSGTVLVASFSDVATLTATYRIGGVIPVLSPLSRVPPLLAFFNSFLRSTWMSKDRIGEFIRRSESDAIAQKYHLTFIHAEDDTDIDCLHTDVLFWHAVNATKSIGIGYEELEHEKQLMKKEWGSGGWTVEWRTDKGLIRQEMLKYGVHDRLMAYPATSLAILKAFQATDPGFGR</sequence>
<keyword evidence="1" id="KW-0812">Transmembrane</keyword>
<keyword evidence="1" id="KW-0472">Membrane</keyword>